<reference evidence="9" key="1">
    <citation type="submission" date="2023-01" db="EMBL/GenBank/DDBJ databases">
        <authorList>
            <person name="Van Ghelder C."/>
            <person name="Rancurel C."/>
        </authorList>
    </citation>
    <scope>NUCLEOTIDE SEQUENCE</scope>
    <source>
        <strain evidence="9">CNCM I-4278</strain>
    </source>
</reference>
<dbReference type="AlphaFoldDB" id="A0A9W4UQJ8"/>
<name>A0A9W4UQJ8_9PLEO</name>
<comment type="cofactor">
    <cofactor evidence="1 7">
        <name>heme</name>
        <dbReference type="ChEBI" id="CHEBI:30413"/>
    </cofactor>
</comment>
<evidence type="ECO:0000256" key="2">
    <source>
        <dbReference type="ARBA" id="ARBA00010617"/>
    </source>
</evidence>
<dbReference type="InterPro" id="IPR047146">
    <property type="entry name" value="Cyt_P450_E_CYP52_fungi"/>
</dbReference>
<dbReference type="Gene3D" id="1.10.630.10">
    <property type="entry name" value="Cytochrome P450"/>
    <property type="match status" value="1"/>
</dbReference>
<dbReference type="GO" id="GO:0004497">
    <property type="term" value="F:monooxygenase activity"/>
    <property type="evidence" value="ECO:0007669"/>
    <property type="project" value="UniProtKB-KW"/>
</dbReference>
<dbReference type="EMBL" id="CAOQHR010000009">
    <property type="protein sequence ID" value="CAI6339176.1"/>
    <property type="molecule type" value="Genomic_DNA"/>
</dbReference>
<dbReference type="Pfam" id="PF00067">
    <property type="entry name" value="p450"/>
    <property type="match status" value="1"/>
</dbReference>
<accession>A0A9W4UQJ8</accession>
<dbReference type="InterPro" id="IPR017972">
    <property type="entry name" value="Cyt_P450_CS"/>
</dbReference>
<dbReference type="InterPro" id="IPR036396">
    <property type="entry name" value="Cyt_P450_sf"/>
</dbReference>
<evidence type="ECO:0000256" key="5">
    <source>
        <dbReference type="ARBA" id="ARBA00023004"/>
    </source>
</evidence>
<evidence type="ECO:0000256" key="4">
    <source>
        <dbReference type="ARBA" id="ARBA00023002"/>
    </source>
</evidence>
<keyword evidence="4 8" id="KW-0560">Oxidoreductase</keyword>
<keyword evidence="6 8" id="KW-0503">Monooxygenase</keyword>
<sequence length="464" mass="53487">MAVETPRYHHKEPFMGLDYFLGFMNAFKGGFLLQFSHELFEKLGNTYIVKSFGKKVFKTRDQEVSKAVHATYFENFGLQGLRYDTAVHLWGNGIIVVDGPHWKHGRALIKSSFDVVHLANMERLRKHTSTFLALLPEDGLTVDLAPLFKRLILDTSSEFIFGEAMGALKDSKQFTDFMNAFEYAQRGTGIRSVLGRLKFLHRDEKWWSACQQVTDYADRYVNTALKRLKEERTQGKTSQLKERLRLVDEMARDTQDRVTLRSHIISVFSPAHDGAATALTNVIFHLARHPDVWWKLKAEIESTKEEILTYELLNSYQYLEWVLKETHRLTTIATTNQRLCVKSTVVPFGGGQDGRSPMYIQKGDIVEIHYRAMGRDKTFWGDDADLFRPERWESARPGWQYTPFGGGPRSCPGMRLVFTESAYVLVMLLRKYKEIVNRDPELEWKEEFCLTVQSKNGCVVALVA</sequence>
<dbReference type="PRINTS" id="PR00385">
    <property type="entry name" value="P450"/>
</dbReference>
<dbReference type="Proteomes" id="UP001152607">
    <property type="component" value="Unassembled WGS sequence"/>
</dbReference>
<evidence type="ECO:0000256" key="1">
    <source>
        <dbReference type="ARBA" id="ARBA00001971"/>
    </source>
</evidence>
<dbReference type="OrthoDB" id="1470350at2759"/>
<keyword evidence="7 8" id="KW-0349">Heme</keyword>
<keyword evidence="3 7" id="KW-0479">Metal-binding</keyword>
<comment type="caution">
    <text evidence="9">The sequence shown here is derived from an EMBL/GenBank/DDBJ whole genome shotgun (WGS) entry which is preliminary data.</text>
</comment>
<feature type="binding site" description="axial binding residue" evidence="7">
    <location>
        <position position="411"/>
    </location>
    <ligand>
        <name>heme</name>
        <dbReference type="ChEBI" id="CHEBI:30413"/>
    </ligand>
    <ligandPart>
        <name>Fe</name>
        <dbReference type="ChEBI" id="CHEBI:18248"/>
    </ligandPart>
</feature>
<dbReference type="GO" id="GO:0005506">
    <property type="term" value="F:iron ion binding"/>
    <property type="evidence" value="ECO:0007669"/>
    <property type="project" value="InterPro"/>
</dbReference>
<keyword evidence="5 7" id="KW-0408">Iron</keyword>
<dbReference type="PROSITE" id="PS00086">
    <property type="entry name" value="CYTOCHROME_P450"/>
    <property type="match status" value="1"/>
</dbReference>
<evidence type="ECO:0000256" key="8">
    <source>
        <dbReference type="RuleBase" id="RU000461"/>
    </source>
</evidence>
<dbReference type="SUPFAM" id="SSF48264">
    <property type="entry name" value="Cytochrome P450"/>
    <property type="match status" value="1"/>
</dbReference>
<dbReference type="PANTHER" id="PTHR24287">
    <property type="entry name" value="P450, PUTATIVE (EUROFUNG)-RELATED"/>
    <property type="match status" value="1"/>
</dbReference>
<evidence type="ECO:0008006" key="11">
    <source>
        <dbReference type="Google" id="ProtNLM"/>
    </source>
</evidence>
<evidence type="ECO:0000256" key="6">
    <source>
        <dbReference type="ARBA" id="ARBA00023033"/>
    </source>
</evidence>
<protein>
    <recommendedName>
        <fullName evidence="11">Cytochrome P450 alkane hydroxylase</fullName>
    </recommendedName>
</protein>
<keyword evidence="10" id="KW-1185">Reference proteome</keyword>
<dbReference type="GO" id="GO:0020037">
    <property type="term" value="F:heme binding"/>
    <property type="evidence" value="ECO:0007669"/>
    <property type="project" value="InterPro"/>
</dbReference>
<gene>
    <name evidence="9" type="ORF">PDIGIT_LOCUS12323</name>
</gene>
<dbReference type="InterPro" id="IPR001128">
    <property type="entry name" value="Cyt_P450"/>
</dbReference>
<comment type="similarity">
    <text evidence="2 8">Belongs to the cytochrome P450 family.</text>
</comment>
<organism evidence="9 10">
    <name type="scientific">Periconia digitata</name>
    <dbReference type="NCBI Taxonomy" id="1303443"/>
    <lineage>
        <taxon>Eukaryota</taxon>
        <taxon>Fungi</taxon>
        <taxon>Dikarya</taxon>
        <taxon>Ascomycota</taxon>
        <taxon>Pezizomycotina</taxon>
        <taxon>Dothideomycetes</taxon>
        <taxon>Pleosporomycetidae</taxon>
        <taxon>Pleosporales</taxon>
        <taxon>Massarineae</taxon>
        <taxon>Periconiaceae</taxon>
        <taxon>Periconia</taxon>
    </lineage>
</organism>
<dbReference type="GO" id="GO:0016705">
    <property type="term" value="F:oxidoreductase activity, acting on paired donors, with incorporation or reduction of molecular oxygen"/>
    <property type="evidence" value="ECO:0007669"/>
    <property type="project" value="InterPro"/>
</dbReference>
<evidence type="ECO:0000256" key="7">
    <source>
        <dbReference type="PIRSR" id="PIRSR602403-1"/>
    </source>
</evidence>
<dbReference type="PANTHER" id="PTHR24287:SF19">
    <property type="entry name" value="CYTOCHROME P450"/>
    <property type="match status" value="1"/>
</dbReference>
<evidence type="ECO:0000256" key="3">
    <source>
        <dbReference type="ARBA" id="ARBA00022723"/>
    </source>
</evidence>
<proteinExistence type="inferred from homology"/>
<dbReference type="InterPro" id="IPR002403">
    <property type="entry name" value="Cyt_P450_E_grp-IV"/>
</dbReference>
<evidence type="ECO:0000313" key="9">
    <source>
        <dbReference type="EMBL" id="CAI6339176.1"/>
    </source>
</evidence>
<evidence type="ECO:0000313" key="10">
    <source>
        <dbReference type="Proteomes" id="UP001152607"/>
    </source>
</evidence>
<dbReference type="PRINTS" id="PR00465">
    <property type="entry name" value="EP450IV"/>
</dbReference>